<keyword evidence="1" id="KW-0472">Membrane</keyword>
<name>A0A0A8X755_MESS1</name>
<dbReference type="Proteomes" id="UP000031014">
    <property type="component" value="Unassembled WGS sequence"/>
</dbReference>
<evidence type="ECO:0000313" key="2">
    <source>
        <dbReference type="EMBL" id="GAM13946.1"/>
    </source>
</evidence>
<dbReference type="EMBL" id="BASE01000044">
    <property type="protein sequence ID" value="GAM13946.1"/>
    <property type="molecule type" value="Genomic_DNA"/>
</dbReference>
<evidence type="ECO:0000256" key="1">
    <source>
        <dbReference type="SAM" id="Phobius"/>
    </source>
</evidence>
<accession>A0A0A8X755</accession>
<dbReference type="RefSeq" id="WP_156972652.1">
    <property type="nucleotide sequence ID" value="NZ_BASE01000044.1"/>
</dbReference>
<reference evidence="2 3" key="1">
    <citation type="submission" date="2013-06" db="EMBL/GenBank/DDBJ databases">
        <title>Whole genome shotgun sequence of Bacillus selenatarsenatis SF-1.</title>
        <authorList>
            <person name="Kuroda M."/>
            <person name="Sei K."/>
            <person name="Yamashita M."/>
            <person name="Ike M."/>
        </authorList>
    </citation>
    <scope>NUCLEOTIDE SEQUENCE [LARGE SCALE GENOMIC DNA]</scope>
    <source>
        <strain evidence="2 3">SF-1</strain>
    </source>
</reference>
<feature type="transmembrane region" description="Helical" evidence="1">
    <location>
        <begin position="21"/>
        <end position="37"/>
    </location>
</feature>
<keyword evidence="1" id="KW-1133">Transmembrane helix</keyword>
<evidence type="ECO:0000313" key="3">
    <source>
        <dbReference type="Proteomes" id="UP000031014"/>
    </source>
</evidence>
<keyword evidence="1" id="KW-0812">Transmembrane</keyword>
<comment type="caution">
    <text evidence="2">The sequence shown here is derived from an EMBL/GenBank/DDBJ whole genome shotgun (WGS) entry which is preliminary data.</text>
</comment>
<protein>
    <submittedName>
        <fullName evidence="2">Uncharacterized protein</fullName>
    </submittedName>
</protein>
<keyword evidence="3" id="KW-1185">Reference proteome</keyword>
<sequence length="57" mass="6390">MIEYTGLTKDFRQGVIEGGKSLFHAVLIAGGVALAVGRGKWQKWREFFTYFLLLGLV</sequence>
<proteinExistence type="predicted"/>
<dbReference type="AlphaFoldDB" id="A0A0A8X755"/>
<gene>
    <name evidence="2" type="ORF">SAMD00020551_2093</name>
</gene>
<organism evidence="2 3">
    <name type="scientific">Mesobacillus selenatarsenatis (strain DSM 18680 / JCM 14380 / FERM P-15431 / SF-1)</name>
    <dbReference type="NCBI Taxonomy" id="1321606"/>
    <lineage>
        <taxon>Bacteria</taxon>
        <taxon>Bacillati</taxon>
        <taxon>Bacillota</taxon>
        <taxon>Bacilli</taxon>
        <taxon>Bacillales</taxon>
        <taxon>Bacillaceae</taxon>
        <taxon>Mesobacillus</taxon>
    </lineage>
</organism>